<feature type="domain" description="DUF2169" evidence="1">
    <location>
        <begin position="35"/>
        <end position="347"/>
    </location>
</feature>
<comment type="caution">
    <text evidence="2">The sequence shown here is derived from an EMBL/GenBank/DDBJ whole genome shotgun (WGS) entry which is preliminary data.</text>
</comment>
<evidence type="ECO:0000259" key="1">
    <source>
        <dbReference type="Pfam" id="PF09937"/>
    </source>
</evidence>
<sequence>MTAIPAPRLRQLRNATPFPHLQFDKMGKGRRFHDVVIVCASFVLGNGRLQPAAAHRGPVIADRVWDESNAAVSSLRCATDILLIKPGSDVYVTGTVRALDERPCRDWPALLRVTRDEQMLIQKMLRFTGPRQWTRGLLGWSLSSPAVTTDVSLRYELAYGGWRFKKHGSPNAQMQIFEENPSGTGWFGFSGLHDSGCSRYRDERAVPGPQIEYIDAPIRSANRLHRVAGLGPIARHWAPRHRFAGTYGASWLAQFQREEIPDYPTDFDERYFHYAPTDQIVPGGLVGDEGIQLAGFFADVPAISAQLPQVWMEAVCRDGAGNCTREALRLDTLHVDLDLMLVHLTWRLVLDQSRDIVDVEIFDRLIANGRRTQAAFRGVYS</sequence>
<protein>
    <submittedName>
        <fullName evidence="2">DUF2169 domain-containing protein</fullName>
    </submittedName>
</protein>
<evidence type="ECO:0000313" key="3">
    <source>
        <dbReference type="Proteomes" id="UP001165498"/>
    </source>
</evidence>
<dbReference type="Proteomes" id="UP001165498">
    <property type="component" value="Unassembled WGS sequence"/>
</dbReference>
<keyword evidence="3" id="KW-1185">Reference proteome</keyword>
<dbReference type="EMBL" id="JANFQO010000015">
    <property type="protein sequence ID" value="MCQ4166172.1"/>
    <property type="molecule type" value="Genomic_DNA"/>
</dbReference>
<name>A0ABT1QV62_9GAMM</name>
<organism evidence="2 3">
    <name type="scientific">Tahibacter harae</name>
    <dbReference type="NCBI Taxonomy" id="2963937"/>
    <lineage>
        <taxon>Bacteria</taxon>
        <taxon>Pseudomonadati</taxon>
        <taxon>Pseudomonadota</taxon>
        <taxon>Gammaproteobacteria</taxon>
        <taxon>Lysobacterales</taxon>
        <taxon>Rhodanobacteraceae</taxon>
        <taxon>Tahibacter</taxon>
    </lineage>
</organism>
<proteinExistence type="predicted"/>
<dbReference type="Pfam" id="PF09937">
    <property type="entry name" value="DUF2169"/>
    <property type="match status" value="1"/>
</dbReference>
<gene>
    <name evidence="2" type="ORF">NM961_15735</name>
</gene>
<reference evidence="2" key="1">
    <citation type="submission" date="2022-07" db="EMBL/GenBank/DDBJ databases">
        <title>Tahibacter sp., a new gammaproteobacterium isolated from the silt sample collected at pig farm.</title>
        <authorList>
            <person name="Chen H."/>
        </authorList>
    </citation>
    <scope>NUCLEOTIDE SEQUENCE</scope>
    <source>
        <strain evidence="2">P2K</strain>
    </source>
</reference>
<evidence type="ECO:0000313" key="2">
    <source>
        <dbReference type="EMBL" id="MCQ4166172.1"/>
    </source>
</evidence>
<dbReference type="RefSeq" id="WP_255915364.1">
    <property type="nucleotide sequence ID" value="NZ_JANFQO010000015.1"/>
</dbReference>
<accession>A0ABT1QV62</accession>
<dbReference type="InterPro" id="IPR018683">
    <property type="entry name" value="DUF2169"/>
</dbReference>